<dbReference type="InterPro" id="IPR023214">
    <property type="entry name" value="HAD_sf"/>
</dbReference>
<dbReference type="SFLD" id="SFLDG01129">
    <property type="entry name" value="C1.5:_HAD__Beta-PGM__Phosphata"/>
    <property type="match status" value="1"/>
</dbReference>
<organism evidence="1 2">
    <name type="scientific">Candidatus Azambacteria bacterium RIFCSPLOWO2_02_FULL_44_14</name>
    <dbReference type="NCBI Taxonomy" id="1797306"/>
    <lineage>
        <taxon>Bacteria</taxon>
        <taxon>Candidatus Azamiibacteriota</taxon>
    </lineage>
</organism>
<reference evidence="1 2" key="1">
    <citation type="journal article" date="2016" name="Nat. Commun.">
        <title>Thousands of microbial genomes shed light on interconnected biogeochemical processes in an aquifer system.</title>
        <authorList>
            <person name="Anantharaman K."/>
            <person name="Brown C.T."/>
            <person name="Hug L.A."/>
            <person name="Sharon I."/>
            <person name="Castelle C.J."/>
            <person name="Probst A.J."/>
            <person name="Thomas B.C."/>
            <person name="Singh A."/>
            <person name="Wilkins M.J."/>
            <person name="Karaoz U."/>
            <person name="Brodie E.L."/>
            <person name="Williams K.H."/>
            <person name="Hubbard S.S."/>
            <person name="Banfield J.F."/>
        </authorList>
    </citation>
    <scope>NUCLEOTIDE SEQUENCE [LARGE SCALE GENOMIC DNA]</scope>
</reference>
<dbReference type="SFLD" id="SFLDS00003">
    <property type="entry name" value="Haloacid_Dehalogenase"/>
    <property type="match status" value="1"/>
</dbReference>
<dbReference type="Gene3D" id="3.40.50.1000">
    <property type="entry name" value="HAD superfamily/HAD-like"/>
    <property type="match status" value="1"/>
</dbReference>
<protein>
    <recommendedName>
        <fullName evidence="3">FCP1 homology domain-containing protein</fullName>
    </recommendedName>
</protein>
<dbReference type="GO" id="GO:0008967">
    <property type="term" value="F:phosphoglycolate phosphatase activity"/>
    <property type="evidence" value="ECO:0007669"/>
    <property type="project" value="TreeGrafter"/>
</dbReference>
<evidence type="ECO:0000313" key="2">
    <source>
        <dbReference type="Proteomes" id="UP000177197"/>
    </source>
</evidence>
<dbReference type="InterPro" id="IPR023198">
    <property type="entry name" value="PGP-like_dom2"/>
</dbReference>
<evidence type="ECO:0000313" key="1">
    <source>
        <dbReference type="EMBL" id="OGD40175.1"/>
    </source>
</evidence>
<dbReference type="InterPro" id="IPR041492">
    <property type="entry name" value="HAD_2"/>
</dbReference>
<dbReference type="PANTHER" id="PTHR43434">
    <property type="entry name" value="PHOSPHOGLYCOLATE PHOSPHATASE"/>
    <property type="match status" value="1"/>
</dbReference>
<dbReference type="Gene3D" id="1.10.150.240">
    <property type="entry name" value="Putative phosphatase, domain 2"/>
    <property type="match status" value="1"/>
</dbReference>
<dbReference type="AlphaFoldDB" id="A0A1F5CBI2"/>
<dbReference type="InterPro" id="IPR036412">
    <property type="entry name" value="HAD-like_sf"/>
</dbReference>
<dbReference type="GO" id="GO:0006281">
    <property type="term" value="P:DNA repair"/>
    <property type="evidence" value="ECO:0007669"/>
    <property type="project" value="TreeGrafter"/>
</dbReference>
<sequence length="227" mass="26522">MIKLVIFDWDGTLYKSYRVNSEALDEMLAHFGAQPFGEANWRKLYRPDYMSLYREMGITQSREEIWRVYEEKLRQKPFAPLCDHVEDTLRWLHERNITVIIVSMAITKIIENVLEKYGLKNYISRIYAGMDHVQKLETIGNLVRELAPAKPEEAIFIDDSPHFIKEAEKLGCITAAFLGGYHAKEEFLGVRYNFSISALDSLQRYINFLNRQQSGELDPQPKRILPT</sequence>
<dbReference type="Proteomes" id="UP000177197">
    <property type="component" value="Unassembled WGS sequence"/>
</dbReference>
<dbReference type="InterPro" id="IPR050155">
    <property type="entry name" value="HAD-like_hydrolase_sf"/>
</dbReference>
<name>A0A1F5CBI2_9BACT</name>
<dbReference type="Pfam" id="PF13419">
    <property type="entry name" value="HAD_2"/>
    <property type="match status" value="1"/>
</dbReference>
<dbReference type="GO" id="GO:0005829">
    <property type="term" value="C:cytosol"/>
    <property type="evidence" value="ECO:0007669"/>
    <property type="project" value="TreeGrafter"/>
</dbReference>
<accession>A0A1F5CBI2</accession>
<dbReference type="EMBL" id="MEYV01000011">
    <property type="protein sequence ID" value="OGD40175.1"/>
    <property type="molecule type" value="Genomic_DNA"/>
</dbReference>
<comment type="caution">
    <text evidence="1">The sequence shown here is derived from an EMBL/GenBank/DDBJ whole genome shotgun (WGS) entry which is preliminary data.</text>
</comment>
<evidence type="ECO:0008006" key="3">
    <source>
        <dbReference type="Google" id="ProtNLM"/>
    </source>
</evidence>
<gene>
    <name evidence="1" type="ORF">A3I30_02815</name>
</gene>
<proteinExistence type="predicted"/>
<dbReference type="PANTHER" id="PTHR43434:SF1">
    <property type="entry name" value="PHOSPHOGLYCOLATE PHOSPHATASE"/>
    <property type="match status" value="1"/>
</dbReference>
<dbReference type="SUPFAM" id="SSF56784">
    <property type="entry name" value="HAD-like"/>
    <property type="match status" value="1"/>
</dbReference>